<dbReference type="AlphaFoldDB" id="A0AA38KLH4"/>
<accession>A0AA38KLH4</accession>
<gene>
    <name evidence="1" type="ORF">GGU10DRAFT_365948</name>
</gene>
<dbReference type="Proteomes" id="UP001163798">
    <property type="component" value="Unassembled WGS sequence"/>
</dbReference>
<keyword evidence="2" id="KW-1185">Reference proteome</keyword>
<evidence type="ECO:0000313" key="1">
    <source>
        <dbReference type="EMBL" id="KAJ3781664.1"/>
    </source>
</evidence>
<protein>
    <submittedName>
        <fullName evidence="1">Uncharacterized protein</fullName>
    </submittedName>
</protein>
<evidence type="ECO:0000313" key="2">
    <source>
        <dbReference type="Proteomes" id="UP001163798"/>
    </source>
</evidence>
<name>A0AA38KLH4_9AGAR</name>
<reference evidence="1" key="1">
    <citation type="submission" date="2022-08" db="EMBL/GenBank/DDBJ databases">
        <authorList>
            <consortium name="DOE Joint Genome Institute"/>
            <person name="Min B."/>
            <person name="Riley R."/>
            <person name="Sierra-Patev S."/>
            <person name="Naranjo-Ortiz M."/>
            <person name="Looney B."/>
            <person name="Konkel Z."/>
            <person name="Slot J.C."/>
            <person name="Sakamoto Y."/>
            <person name="Steenwyk J.L."/>
            <person name="Rokas A."/>
            <person name="Carro J."/>
            <person name="Camarero S."/>
            <person name="Ferreira P."/>
            <person name="Molpeceres G."/>
            <person name="Ruiz-Duenas F.J."/>
            <person name="Serrano A."/>
            <person name="Henrissat B."/>
            <person name="Drula E."/>
            <person name="Hughes K.W."/>
            <person name="Mata J.L."/>
            <person name="Ishikawa N.K."/>
            <person name="Vargas-Isla R."/>
            <person name="Ushijima S."/>
            <person name="Smith C.A."/>
            <person name="Ahrendt S."/>
            <person name="Andreopoulos W."/>
            <person name="He G."/>
            <person name="Labutti K."/>
            <person name="Lipzen A."/>
            <person name="Ng V."/>
            <person name="Sandor L."/>
            <person name="Barry K."/>
            <person name="Martinez A.T."/>
            <person name="Xiao Y."/>
            <person name="Gibbons J.G."/>
            <person name="Terashima K."/>
            <person name="Hibbett D.S."/>
            <person name="Grigoriev I.V."/>
        </authorList>
    </citation>
    <scope>NUCLEOTIDE SEQUENCE</scope>
    <source>
        <strain evidence="1">TFB10291</strain>
    </source>
</reference>
<dbReference type="EMBL" id="MU793534">
    <property type="protein sequence ID" value="KAJ3781664.1"/>
    <property type="molecule type" value="Genomic_DNA"/>
</dbReference>
<organism evidence="1 2">
    <name type="scientific">Lentinula aff. detonsa</name>
    <dbReference type="NCBI Taxonomy" id="2804958"/>
    <lineage>
        <taxon>Eukaryota</taxon>
        <taxon>Fungi</taxon>
        <taxon>Dikarya</taxon>
        <taxon>Basidiomycota</taxon>
        <taxon>Agaricomycotina</taxon>
        <taxon>Agaricomycetes</taxon>
        <taxon>Agaricomycetidae</taxon>
        <taxon>Agaricales</taxon>
        <taxon>Marasmiineae</taxon>
        <taxon>Omphalotaceae</taxon>
        <taxon>Lentinula</taxon>
    </lineage>
</organism>
<sequence length="267" mass="31152">MAKSAWILRGGVARQKVPTANLRQNRKRMTRIMAVILEMEKKSVKTSLVRMRMRMRMRMMPRVEGIPTLILLPSQKVQSEKIPDVTTIVIRSEPANPPVALTRNWTDPGERDLRRAKAVFTYMGGMNMLGCEADSYTELKRAPRRFRAKRRFDSDDADKAFYRDLESQHYKAAEQMADYAAIFFKKYPNSAEFLAIIGSGPFWRYAVVNRTDCPWPEPGQRLPKEQKITKMDTFFSLFGSEYFEIGTQRSDAEWHKVRQVYFMKEVD</sequence>
<comment type="caution">
    <text evidence="1">The sequence shown here is derived from an EMBL/GenBank/DDBJ whole genome shotgun (WGS) entry which is preliminary data.</text>
</comment>
<proteinExistence type="predicted"/>